<evidence type="ECO:0000313" key="2">
    <source>
        <dbReference type="Proteomes" id="UP001157034"/>
    </source>
</evidence>
<comment type="caution">
    <text evidence="1">The sequence shown here is derived from an EMBL/GenBank/DDBJ whole genome shotgun (WGS) entry which is preliminary data.</text>
</comment>
<accession>A0ABQ6K7Q1</accession>
<gene>
    <name evidence="1" type="ORF">GCM10025881_16560</name>
</gene>
<evidence type="ECO:0008006" key="3">
    <source>
        <dbReference type="Google" id="ProtNLM"/>
    </source>
</evidence>
<reference evidence="2" key="1">
    <citation type="journal article" date="2019" name="Int. J. Syst. Evol. Microbiol.">
        <title>The Global Catalogue of Microorganisms (GCM) 10K type strain sequencing project: providing services to taxonomists for standard genome sequencing and annotation.</title>
        <authorList>
            <consortium name="The Broad Institute Genomics Platform"/>
            <consortium name="The Broad Institute Genome Sequencing Center for Infectious Disease"/>
            <person name="Wu L."/>
            <person name="Ma J."/>
        </authorList>
    </citation>
    <scope>NUCLEOTIDE SEQUENCE [LARGE SCALE GENOMIC DNA]</scope>
    <source>
        <strain evidence="2">NBRC 108894</strain>
    </source>
</reference>
<organism evidence="1 2">
    <name type="scientific">Pseudolysinimonas kribbensis</name>
    <dbReference type="NCBI Taxonomy" id="433641"/>
    <lineage>
        <taxon>Bacteria</taxon>
        <taxon>Bacillati</taxon>
        <taxon>Actinomycetota</taxon>
        <taxon>Actinomycetes</taxon>
        <taxon>Micrococcales</taxon>
        <taxon>Microbacteriaceae</taxon>
        <taxon>Pseudolysinimonas</taxon>
    </lineage>
</organism>
<keyword evidence="2" id="KW-1185">Reference proteome</keyword>
<evidence type="ECO:0000313" key="1">
    <source>
        <dbReference type="EMBL" id="GMA94832.1"/>
    </source>
</evidence>
<sequence length="125" mass="13879">MIRLSSRLVTTSADVDTMVLVNEQRIAGQERLDRIVVDRLAGEPVDQGPMFSTTGWRRGGKVFAFVGGSGELMIKLPEARVRALIDSAAGEPMTIRERTMREWVRIPPEGDWEPLVVEAQAFLAV</sequence>
<dbReference type="EMBL" id="BSVB01000001">
    <property type="protein sequence ID" value="GMA94832.1"/>
    <property type="molecule type" value="Genomic_DNA"/>
</dbReference>
<protein>
    <recommendedName>
        <fullName evidence="3">TfoX N-terminal domain-containing protein</fullName>
    </recommendedName>
</protein>
<proteinExistence type="predicted"/>
<dbReference type="Proteomes" id="UP001157034">
    <property type="component" value="Unassembled WGS sequence"/>
</dbReference>
<name>A0ABQ6K7Q1_9MICO</name>